<dbReference type="Proteomes" id="UP000029713">
    <property type="component" value="Unassembled WGS sequence"/>
</dbReference>
<gene>
    <name evidence="1" type="ORF">IN07_05550</name>
</gene>
<dbReference type="STRING" id="1522368.IN07_05550"/>
<evidence type="ECO:0008006" key="3">
    <source>
        <dbReference type="Google" id="ProtNLM"/>
    </source>
</evidence>
<organism evidence="1 2">
    <name type="scientific">Modestobacter caceresii</name>
    <dbReference type="NCBI Taxonomy" id="1522368"/>
    <lineage>
        <taxon>Bacteria</taxon>
        <taxon>Bacillati</taxon>
        <taxon>Actinomycetota</taxon>
        <taxon>Actinomycetes</taxon>
        <taxon>Geodermatophilales</taxon>
        <taxon>Geodermatophilaceae</taxon>
        <taxon>Modestobacter</taxon>
    </lineage>
</organism>
<accession>A0A098YBL4</accession>
<dbReference type="AlphaFoldDB" id="A0A098YBL4"/>
<evidence type="ECO:0000313" key="2">
    <source>
        <dbReference type="Proteomes" id="UP000029713"/>
    </source>
</evidence>
<proteinExistence type="predicted"/>
<dbReference type="Gene3D" id="3.40.960.10">
    <property type="entry name" value="VSR Endonuclease"/>
    <property type="match status" value="1"/>
</dbReference>
<evidence type="ECO:0000313" key="1">
    <source>
        <dbReference type="EMBL" id="KGH47842.1"/>
    </source>
</evidence>
<keyword evidence="2" id="KW-1185">Reference proteome</keyword>
<comment type="caution">
    <text evidence="1">The sequence shown here is derived from an EMBL/GenBank/DDBJ whole genome shotgun (WGS) entry which is preliminary data.</text>
</comment>
<name>A0A098YBL4_9ACTN</name>
<dbReference type="SUPFAM" id="SSF52980">
    <property type="entry name" value="Restriction endonuclease-like"/>
    <property type="match status" value="1"/>
</dbReference>
<reference evidence="1 2" key="1">
    <citation type="submission" date="2014-07" db="EMBL/GenBank/DDBJ databases">
        <title>Biosystematic studies on Modestobacter strains isolated from extreme hyper-arid desert soil and from historic building.</title>
        <authorList>
            <person name="Bukarasam K."/>
            <person name="Bull A."/>
            <person name="Girard G."/>
            <person name="van Wezel G."/>
            <person name="Goodfellow M."/>
        </authorList>
    </citation>
    <scope>NUCLEOTIDE SEQUENCE [LARGE SCALE GENOMIC DNA]</scope>
    <source>
        <strain evidence="1 2">KNN45-2b</strain>
    </source>
</reference>
<protein>
    <recommendedName>
        <fullName evidence="3">DUF559 domain-containing protein</fullName>
    </recommendedName>
</protein>
<sequence length="283" mass="30699">MFHGRVFRGSWAIEVGLLTRAQLRSSAWRRLRQDVYADATLPDTHRLHARGAALRMPRGAVLGGRSAADLLGVRDVAGAGDPVEVVVPLGTRWDPEPGIVVRAAHLDGAVLTRGDFLRWTTGLRTAVDLARFAPPEEAVVLLDQLVHARVVDLAEVRAAVSALPTCRGSARARRAAAAADGRAESPQETRVRLLLAAHGLPAPVAQFEVRAGGRFLARVDFGWPEHRVALEYDGVWHDGPGQFVRDRQRLSALAAAGWRVLVVTAADLHSPELLITRLRAALR</sequence>
<dbReference type="EMBL" id="JPMX01000017">
    <property type="protein sequence ID" value="KGH47842.1"/>
    <property type="molecule type" value="Genomic_DNA"/>
</dbReference>
<dbReference type="InterPro" id="IPR011335">
    <property type="entry name" value="Restrct_endonuc-II-like"/>
</dbReference>